<dbReference type="Proteomes" id="UP000061512">
    <property type="component" value="Unassembled WGS sequence"/>
</dbReference>
<name>A0A132EQD7_9BURK</name>
<accession>A0A132EQD7</accession>
<comment type="caution">
    <text evidence="1">The sequence shown here is derived from an EMBL/GenBank/DDBJ whole genome shotgun (WGS) entry which is preliminary data.</text>
</comment>
<evidence type="ECO:0000313" key="2">
    <source>
        <dbReference type="Proteomes" id="UP000061512"/>
    </source>
</evidence>
<reference evidence="1 2" key="1">
    <citation type="submission" date="2015-11" db="EMBL/GenBank/DDBJ databases">
        <title>Expanding the genomic diversity of Burkholderia species for the development of highly accurate diagnostics.</title>
        <authorList>
            <person name="Sahl J."/>
            <person name="Keim P."/>
            <person name="Wagner D."/>
        </authorList>
    </citation>
    <scope>NUCLEOTIDE SEQUENCE [LARGE SCALE GENOMIC DNA]</scope>
    <source>
        <strain evidence="1 2">MSMB574WGS</strain>
    </source>
</reference>
<sequence>MNAHATEHSATRTTSLDDLRAAAWLQYLLDHLDNACDAALDSGDRHLSALAAATSTAIDARRRRGQRLDSTLLAPWRSALLRGGDCPAREQRDRLPCAHELTAFERYFAGSRQVHASAYGVAEVWGTDDTRIGVAALFAAARGADAFGTLATLPIAAPQTQIERETTRIAIDDTIGRIWQPDEAQRSLDEMAALAHCAACLAMRHGAPLALYGGEHNRIACAIRRDRPDLASPDGLLVALALCRLDELIGGDSFWVYYLLAGIAIAAPQIVEDIGRRFYGDAWQTWFDALLRRPSSQMRTAGDTAGFAQLRDAMHFMAPRNPVGVGRRRRTMS</sequence>
<evidence type="ECO:0000313" key="1">
    <source>
        <dbReference type="EMBL" id="KWF56000.1"/>
    </source>
</evidence>
<dbReference type="EMBL" id="LPJX01000077">
    <property type="protein sequence ID" value="KWF56000.1"/>
    <property type="molecule type" value="Genomic_DNA"/>
</dbReference>
<dbReference type="RefSeq" id="WP_060300947.1">
    <property type="nucleotide sequence ID" value="NZ_LPJX01000077.1"/>
</dbReference>
<gene>
    <name evidence="1" type="ORF">WT57_05870</name>
</gene>
<proteinExistence type="predicted"/>
<dbReference type="AlphaFoldDB" id="A0A132EQD7"/>
<organism evidence="1 2">
    <name type="scientific">Burkholderia pseudomultivorans</name>
    <dbReference type="NCBI Taxonomy" id="1207504"/>
    <lineage>
        <taxon>Bacteria</taxon>
        <taxon>Pseudomonadati</taxon>
        <taxon>Pseudomonadota</taxon>
        <taxon>Betaproteobacteria</taxon>
        <taxon>Burkholderiales</taxon>
        <taxon>Burkholderiaceae</taxon>
        <taxon>Burkholderia</taxon>
        <taxon>Burkholderia cepacia complex</taxon>
    </lineage>
</organism>
<protein>
    <submittedName>
        <fullName evidence="1">Uncharacterized protein</fullName>
    </submittedName>
</protein>